<keyword evidence="2" id="KW-0732">Signal</keyword>
<proteinExistence type="inferred from homology"/>
<reference evidence="4" key="1">
    <citation type="submission" date="2024-05" db="EMBL/GenBank/DDBJ databases">
        <title>Planctomycetes of the genus Singulisphaera possess chitinolytic capabilities.</title>
        <authorList>
            <person name="Ivanova A."/>
        </authorList>
    </citation>
    <scope>NUCLEOTIDE SEQUENCE</scope>
    <source>
        <strain evidence="4">Ch08T</strain>
    </source>
</reference>
<comment type="similarity">
    <text evidence="1">Belongs to the 'GDSL' lipolytic enzyme family. Platelet-activating factor acetylhydrolase IB beta/gamma subunits subfamily.</text>
</comment>
<evidence type="ECO:0000256" key="2">
    <source>
        <dbReference type="SAM" id="SignalP"/>
    </source>
</evidence>
<accession>A0AAU7CN48</accession>
<dbReference type="SUPFAM" id="SSF52266">
    <property type="entry name" value="SGNH hydrolase"/>
    <property type="match status" value="1"/>
</dbReference>
<evidence type="ECO:0000259" key="3">
    <source>
        <dbReference type="Pfam" id="PF13472"/>
    </source>
</evidence>
<gene>
    <name evidence="4" type="ORF">V5E97_11940</name>
</gene>
<dbReference type="RefSeq" id="WP_406699564.1">
    <property type="nucleotide sequence ID" value="NZ_CP155447.1"/>
</dbReference>
<dbReference type="GO" id="GO:0016788">
    <property type="term" value="F:hydrolase activity, acting on ester bonds"/>
    <property type="evidence" value="ECO:0007669"/>
    <property type="project" value="UniProtKB-ARBA"/>
</dbReference>
<name>A0AAU7CN48_9BACT</name>
<dbReference type="Gene3D" id="3.40.50.1110">
    <property type="entry name" value="SGNH hydrolase"/>
    <property type="match status" value="1"/>
</dbReference>
<evidence type="ECO:0000313" key="4">
    <source>
        <dbReference type="EMBL" id="XBH06715.1"/>
    </source>
</evidence>
<dbReference type="EMBL" id="CP155447">
    <property type="protein sequence ID" value="XBH06715.1"/>
    <property type="molecule type" value="Genomic_DNA"/>
</dbReference>
<dbReference type="InterPro" id="IPR036514">
    <property type="entry name" value="SGNH_hydro_sf"/>
</dbReference>
<feature type="domain" description="SGNH hydrolase-type esterase" evidence="3">
    <location>
        <begin position="69"/>
        <end position="232"/>
    </location>
</feature>
<protein>
    <submittedName>
        <fullName evidence="4">Platelet-activating factor acetylhydrolase IB subunit</fullName>
    </submittedName>
</protein>
<dbReference type="AlphaFoldDB" id="A0AAU7CN48"/>
<dbReference type="Pfam" id="PF13472">
    <property type="entry name" value="Lipase_GDSL_2"/>
    <property type="match status" value="1"/>
</dbReference>
<feature type="signal peptide" evidence="2">
    <location>
        <begin position="1"/>
        <end position="32"/>
    </location>
</feature>
<organism evidence="4">
    <name type="scientific">Singulisphaera sp. Ch08</name>
    <dbReference type="NCBI Taxonomy" id="3120278"/>
    <lineage>
        <taxon>Bacteria</taxon>
        <taxon>Pseudomonadati</taxon>
        <taxon>Planctomycetota</taxon>
        <taxon>Planctomycetia</taxon>
        <taxon>Isosphaerales</taxon>
        <taxon>Isosphaeraceae</taxon>
        <taxon>Singulisphaera</taxon>
    </lineage>
</organism>
<sequence length="262" mass="28585">MHRLAGSLRNRSLVLALTLALTAVVAGQTAQAQATAESTTTPAPRAGSWMQRHKAFLDRAKQGNIDLLFLGDSITNGWSGKGASDVWDRHYGPRNAANFGIGGDRTQHVLWRIENGEIDGISPKLAMLMIGTNNASANTSDEIAEGIEAIVKSLRQRLPKTKILLLAVFPRGEKPGPVREKLAAVNERIAKLDDGQMVKYLDIGPKFLNEDGTISKEIMPDFLHLKPKGYRIWADAVEPTVWAMLDEESVKPSEVNGAKTKP</sequence>
<dbReference type="PANTHER" id="PTHR11852:SF0">
    <property type="entry name" value="PLATELET-ACTIVATING FACTOR ACETYLHYDROLASE IB SUBUNIT BETA HOMOLOG"/>
    <property type="match status" value="1"/>
</dbReference>
<dbReference type="CDD" id="cd01820">
    <property type="entry name" value="PAF_acetylesterase_like"/>
    <property type="match status" value="1"/>
</dbReference>
<evidence type="ECO:0000256" key="1">
    <source>
        <dbReference type="ARBA" id="ARBA00038184"/>
    </source>
</evidence>
<feature type="chain" id="PRO_5043997444" evidence="2">
    <location>
        <begin position="33"/>
        <end position="262"/>
    </location>
</feature>
<dbReference type="PANTHER" id="PTHR11852">
    <property type="entry name" value="PLATELET-ACTIVATING FACTOR ACETYLHYDROLASE"/>
    <property type="match status" value="1"/>
</dbReference>
<dbReference type="InterPro" id="IPR013830">
    <property type="entry name" value="SGNH_hydro"/>
</dbReference>